<evidence type="ECO:0000256" key="2">
    <source>
        <dbReference type="ARBA" id="ARBA00022679"/>
    </source>
</evidence>
<name>A0ABX8Y8W9_ANETH</name>
<evidence type="ECO:0000256" key="3">
    <source>
        <dbReference type="ARBA" id="ARBA00022777"/>
    </source>
</evidence>
<keyword evidence="2" id="KW-0808">Transferase</keyword>
<evidence type="ECO:0000313" key="6">
    <source>
        <dbReference type="Proteomes" id="UP000826616"/>
    </source>
</evidence>
<evidence type="ECO:0000259" key="4">
    <source>
        <dbReference type="Pfam" id="PF14689"/>
    </source>
</evidence>
<dbReference type="Gene3D" id="3.30.565.30">
    <property type="entry name" value="Sporulation initiation phosphotransferase B (SpoOB), C-terminal domain"/>
    <property type="match status" value="1"/>
</dbReference>
<dbReference type="Pfam" id="PF14689">
    <property type="entry name" value="SPOB_a"/>
    <property type="match status" value="1"/>
</dbReference>
<keyword evidence="6" id="KW-1185">Reference proteome</keyword>
<organism evidence="5 6">
    <name type="scientific">Aneurinibacillus thermoaerophilus</name>
    <dbReference type="NCBI Taxonomy" id="143495"/>
    <lineage>
        <taxon>Bacteria</taxon>
        <taxon>Bacillati</taxon>
        <taxon>Bacillota</taxon>
        <taxon>Bacilli</taxon>
        <taxon>Bacillales</taxon>
        <taxon>Paenibacillaceae</taxon>
        <taxon>Aneurinibacillus group</taxon>
        <taxon>Aneurinibacillus</taxon>
    </lineage>
</organism>
<dbReference type="InterPro" id="IPR037100">
    <property type="entry name" value="Spo0B_C_sf"/>
</dbReference>
<feature type="domain" description="SpoOB alpha-helical" evidence="4">
    <location>
        <begin position="11"/>
        <end position="63"/>
    </location>
</feature>
<keyword evidence="3" id="KW-0418">Kinase</keyword>
<accession>A0ABX8Y8W9</accession>
<dbReference type="RefSeq" id="WP_057897904.1">
    <property type="nucleotide sequence ID" value="NZ_CP080764.1"/>
</dbReference>
<reference evidence="5 6" key="1">
    <citation type="submission" date="2021-08" db="EMBL/GenBank/DDBJ databases">
        <title>Complete genome sequence of the strain Aneurinibacillus thermoaerophilus CCM 8960.</title>
        <authorList>
            <person name="Musilova J."/>
            <person name="Kourilova X."/>
            <person name="Pernicova I."/>
            <person name="Bezdicek M."/>
            <person name="Lengerova M."/>
            <person name="Obruca S."/>
            <person name="Sedlar K."/>
        </authorList>
    </citation>
    <scope>NUCLEOTIDE SEQUENCE [LARGE SCALE GENOMIC DNA]</scope>
    <source>
        <strain evidence="5 6">CCM 8960</strain>
    </source>
</reference>
<dbReference type="Gene3D" id="1.10.287.130">
    <property type="match status" value="1"/>
</dbReference>
<gene>
    <name evidence="5" type="ORF">K3F53_14675</name>
</gene>
<keyword evidence="1" id="KW-0597">Phosphoprotein</keyword>
<dbReference type="EMBL" id="CP080764">
    <property type="protein sequence ID" value="QYY42098.1"/>
    <property type="molecule type" value="Genomic_DNA"/>
</dbReference>
<evidence type="ECO:0000313" key="5">
    <source>
        <dbReference type="EMBL" id="QYY42098.1"/>
    </source>
</evidence>
<dbReference type="SUPFAM" id="SSF55890">
    <property type="entry name" value="Sporulation response regulatory protein Spo0B"/>
    <property type="match status" value="1"/>
</dbReference>
<dbReference type="InterPro" id="IPR039506">
    <property type="entry name" value="SPOB_a"/>
</dbReference>
<dbReference type="Proteomes" id="UP000826616">
    <property type="component" value="Chromosome"/>
</dbReference>
<dbReference type="GeneID" id="97142623"/>
<evidence type="ECO:0000256" key="1">
    <source>
        <dbReference type="ARBA" id="ARBA00022553"/>
    </source>
</evidence>
<dbReference type="InterPro" id="IPR016120">
    <property type="entry name" value="Sig_transdc_His_kin_SpoOB"/>
</dbReference>
<sequence>MYRKAKEGERGMKELIEVINHQRHDWLNHIQVLLSYLKLGKYDMCEEYIHRIIAGANRDTLVSRLEYPPVVAYLLSFNALHSNMRIEVEIPASFSLLKLKEGNWLGDFIVSLVKLYQQHALYNGGESNTFLLTLHYQESALRIVADFAGELDVKGIEAGLNELCARMRACGGEALLMPHTASESVLECVFPFA</sequence>
<proteinExistence type="predicted"/>
<protein>
    <submittedName>
        <fullName evidence="5">Spo0B domain-containing protein</fullName>
    </submittedName>
</protein>